<proteinExistence type="predicted"/>
<comment type="caution">
    <text evidence="1">The sequence shown here is derived from an EMBL/GenBank/DDBJ whole genome shotgun (WGS) entry which is preliminary data.</text>
</comment>
<evidence type="ECO:0000313" key="2">
    <source>
        <dbReference type="Proteomes" id="UP000326464"/>
    </source>
</evidence>
<accession>A0A7X1NNW5</accession>
<evidence type="ECO:0000313" key="1">
    <source>
        <dbReference type="EMBL" id="MPY10230.1"/>
    </source>
</evidence>
<dbReference type="AlphaFoldDB" id="A0A7X1NNW5"/>
<reference evidence="2" key="1">
    <citation type="submission" date="2019-07" db="EMBL/GenBank/DDBJ databases">
        <title>Arthrobacter KR32 sp. nov., isolated from mountain cheese made of cows milk.</title>
        <authorList>
            <person name="Flegler A."/>
        </authorList>
    </citation>
    <scope>NUCLEOTIDE SEQUENCE [LARGE SCALE GENOMIC DNA]</scope>
    <source>
        <strain evidence="2">KR32</strain>
    </source>
</reference>
<name>A0A7X1NNW5_9MICC</name>
<sequence length="327" mass="34923">MHTPPVVKVLAAWLLGLMLVGAAFMATVAVLNSRLFSPEHQVSLYLDALRDGNGGEALGLLNASVPEGSNPALLDGDALRSATVGLADLEVGDARGSGSDRVEVPVTYTLDGVETTSVFPLRQTGTEWGFFTVWEFEPTVLPTVEVSALNSVEAAVNGLDVGLPDGRAALATFYPAAVTARYEGRYFAAPEGRTTVTGVEAPQPLALALEPTPELTTAVEEQVHAFLDGCAEQTVFQPGNCPFAYPTDKRLAGDINWTIEEYPRASITPSEGSWLLAPLSGRVRIDTRLRDFFSGEVSDVSEAMPFDFTADLNVTEDSITVTPVVRY</sequence>
<dbReference type="RefSeq" id="WP_152812966.1">
    <property type="nucleotide sequence ID" value="NZ_VJXX01000001.1"/>
</dbReference>
<organism evidence="1 2">
    <name type="scientific">Arthrobacter bussei</name>
    <dbReference type="NCBI Taxonomy" id="2594179"/>
    <lineage>
        <taxon>Bacteria</taxon>
        <taxon>Bacillati</taxon>
        <taxon>Actinomycetota</taxon>
        <taxon>Actinomycetes</taxon>
        <taxon>Micrococcales</taxon>
        <taxon>Micrococcaceae</taxon>
        <taxon>Arthrobacter</taxon>
    </lineage>
</organism>
<dbReference type="EMBL" id="VJXX01000001">
    <property type="protein sequence ID" value="MPY10230.1"/>
    <property type="molecule type" value="Genomic_DNA"/>
</dbReference>
<gene>
    <name evidence="1" type="ORF">FNH21_05765</name>
</gene>
<protein>
    <submittedName>
        <fullName evidence="1">Uncharacterized protein</fullName>
    </submittedName>
</protein>
<keyword evidence="2" id="KW-1185">Reference proteome</keyword>
<dbReference type="OrthoDB" id="3818356at2"/>
<dbReference type="Proteomes" id="UP000326464">
    <property type="component" value="Unassembled WGS sequence"/>
</dbReference>